<evidence type="ECO:0000313" key="3">
    <source>
        <dbReference type="EMBL" id="SCU66572.1"/>
    </source>
</evidence>
<dbReference type="PANTHER" id="PTHR12894">
    <property type="entry name" value="CNH DOMAIN CONTAINING"/>
    <property type="match status" value="1"/>
</dbReference>
<organism evidence="3 4">
    <name type="scientific">Trypanosoma equiperdum</name>
    <dbReference type="NCBI Taxonomy" id="5694"/>
    <lineage>
        <taxon>Eukaryota</taxon>
        <taxon>Discoba</taxon>
        <taxon>Euglenozoa</taxon>
        <taxon>Kinetoplastea</taxon>
        <taxon>Metakinetoplastina</taxon>
        <taxon>Trypanosomatida</taxon>
        <taxon>Trypanosomatidae</taxon>
        <taxon>Trypanosoma</taxon>
    </lineage>
</organism>
<feature type="region of interest" description="Disordered" evidence="1">
    <location>
        <begin position="53"/>
        <end position="81"/>
    </location>
</feature>
<protein>
    <recommendedName>
        <fullName evidence="2">CNH domain-containing protein</fullName>
    </recommendedName>
</protein>
<accession>A0A1G4I478</accession>
<reference evidence="3" key="1">
    <citation type="submission" date="2016-09" db="EMBL/GenBank/DDBJ databases">
        <authorList>
            <person name="Hebert L."/>
            <person name="Moumen B."/>
        </authorList>
    </citation>
    <scope>NUCLEOTIDE SEQUENCE [LARGE SCALE GENOMIC DNA]</scope>
    <source>
        <strain evidence="3">OVI</strain>
    </source>
</reference>
<dbReference type="GO" id="GO:0034058">
    <property type="term" value="P:endosomal vesicle fusion"/>
    <property type="evidence" value="ECO:0007669"/>
    <property type="project" value="TreeGrafter"/>
</dbReference>
<dbReference type="Gene3D" id="1.25.40.20">
    <property type="entry name" value="Ankyrin repeat-containing domain"/>
    <property type="match status" value="1"/>
</dbReference>
<dbReference type="GO" id="GO:0016020">
    <property type="term" value="C:membrane"/>
    <property type="evidence" value="ECO:0007669"/>
    <property type="project" value="TreeGrafter"/>
</dbReference>
<name>A0A1G4I478_TRYEQ</name>
<dbReference type="VEuPathDB" id="TriTrypDB:TEOVI_000576300"/>
<evidence type="ECO:0000313" key="4">
    <source>
        <dbReference type="Proteomes" id="UP000195570"/>
    </source>
</evidence>
<dbReference type="PANTHER" id="PTHR12894:SF46">
    <property type="entry name" value="CNH DOMAIN-CONTAINING PROTEIN"/>
    <property type="match status" value="1"/>
</dbReference>
<keyword evidence="4" id="KW-1185">Reference proteome</keyword>
<feature type="domain" description="CNH" evidence="2">
    <location>
        <begin position="17"/>
        <end position="348"/>
    </location>
</feature>
<dbReference type="EMBL" id="CZPT02000571">
    <property type="protein sequence ID" value="SCU66572.1"/>
    <property type="molecule type" value="Genomic_DNA"/>
</dbReference>
<evidence type="ECO:0000259" key="2">
    <source>
        <dbReference type="PROSITE" id="PS50219"/>
    </source>
</evidence>
<gene>
    <name evidence="3" type="ORF">TEOVI_000576300</name>
</gene>
<proteinExistence type="predicted"/>
<dbReference type="GO" id="GO:0005737">
    <property type="term" value="C:cytoplasm"/>
    <property type="evidence" value="ECO:0007669"/>
    <property type="project" value="TreeGrafter"/>
</dbReference>
<dbReference type="GO" id="GO:0006914">
    <property type="term" value="P:autophagy"/>
    <property type="evidence" value="ECO:0007669"/>
    <property type="project" value="TreeGrafter"/>
</dbReference>
<comment type="caution">
    <text evidence="3">The sequence shown here is derived from an EMBL/GenBank/DDBJ whole genome shotgun (WGS) entry which is preliminary data.</text>
</comment>
<evidence type="ECO:0000256" key="1">
    <source>
        <dbReference type="SAM" id="MobiDB-lite"/>
    </source>
</evidence>
<dbReference type="InterPro" id="IPR001180">
    <property type="entry name" value="CNH_dom"/>
</dbReference>
<dbReference type="PROSITE" id="PS50219">
    <property type="entry name" value="CNH"/>
    <property type="match status" value="1"/>
</dbReference>
<dbReference type="AlphaFoldDB" id="A0A1G4I478"/>
<dbReference type="InterPro" id="IPR032914">
    <property type="entry name" value="Vam6/VPS39/TRAP1"/>
</dbReference>
<dbReference type="Proteomes" id="UP000195570">
    <property type="component" value="Unassembled WGS sequence"/>
</dbReference>
<dbReference type="InterPro" id="IPR036770">
    <property type="entry name" value="Ankyrin_rpt-contain_sf"/>
</dbReference>
<dbReference type="RefSeq" id="XP_067078004.1">
    <property type="nucleotide sequence ID" value="XM_067221903.1"/>
</dbReference>
<sequence>MLAVKYLLKLYETPPENGHISAFDTYGNTVFAGTDSGVLMRFVVEGATSPEIVPTEGSLSGDARDRHISGGNSARSAEAGGVGEEQQAHEEMHADDFHAVSQLEKIYTTLVHHVVVSETQRRVERIQHSRTHNILFVLCEHRLLVLNSITFEHIYTVSDYVGTFFVSDSRQTSSQRVGRHVICTTEPHGRELRVYEFDIAQNKHVRPMAPHKVMLHEQAQTLVTYGNMVCVGMRRGGYRLLSLPDGNTCSVLPLSGDMQPLLAVGDGEVFMRYDHSIFSVSMRSMPSGRVLGRTIQLEDEVRHMIARHPFLFAFTESYCDVYSLYDDDVSERLPMSGCLFGSQLGGGDFLYAASATKIWMAGLHPLRHQLADLVERFKVEEAFHLLSTQRSRNSLDWQAIELELHVMVGFAYLHRCRPKEAMLHFNDHIDPRDLLLLLPECIPPGPDEYSSELRGLLKGDCVGETRTSSDGVDFASKDEDVVNVPVGGNNVEPLLAKCGPDIGCWDGGFWEEWSGCCPYNTYIGELEKAWLETFETFPTVPRSTDQADGVIHRQVMEWGCITAEGFLERSWEALKDELVVYFRSRLDQASPVHARPMEYALLVLALEARDHREAYQIVVKSSSLSVEDCYDLLCSLHEYRLLACLLYCRGYTQDADRLLRQRVCVSSLLPPWLPGRCNNSKQSPAYMNVPAALHSQLTRLLTPLPKNECLVVADLSSPRGAHSPNDVDETHTINLPLSLSLPMYLVSHLNIPALQELLAEDPDAAVITDEEGCTLLHVLFSLFISVRDLTEGEAMTKGSALVGLVLSCAVLLLDHGADVAAPNVHGITCLDVLAIAAGGVFFDIVVSALLADRDVRKAAAFTNKDDNTLVNGFIPIA</sequence>
<dbReference type="GeneID" id="92379702"/>